<name>A0ACB7PA95_9PEZI</name>
<keyword evidence="2" id="KW-1185">Reference proteome</keyword>
<organism evidence="1 2">
    <name type="scientific">Chaetomium tenue</name>
    <dbReference type="NCBI Taxonomy" id="1854479"/>
    <lineage>
        <taxon>Eukaryota</taxon>
        <taxon>Fungi</taxon>
        <taxon>Dikarya</taxon>
        <taxon>Ascomycota</taxon>
        <taxon>Pezizomycotina</taxon>
        <taxon>Sordariomycetes</taxon>
        <taxon>Sordariomycetidae</taxon>
        <taxon>Sordariales</taxon>
        <taxon>Chaetomiaceae</taxon>
        <taxon>Chaetomium</taxon>
    </lineage>
</organism>
<reference evidence="1 2" key="1">
    <citation type="journal article" date="2021" name="Nat. Commun.">
        <title>Genetic determinants of endophytism in the Arabidopsis root mycobiome.</title>
        <authorList>
            <person name="Mesny F."/>
            <person name="Miyauchi S."/>
            <person name="Thiergart T."/>
            <person name="Pickel B."/>
            <person name="Atanasova L."/>
            <person name="Karlsson M."/>
            <person name="Huettel B."/>
            <person name="Barry K.W."/>
            <person name="Haridas S."/>
            <person name="Chen C."/>
            <person name="Bauer D."/>
            <person name="Andreopoulos W."/>
            <person name="Pangilinan J."/>
            <person name="LaButti K."/>
            <person name="Riley R."/>
            <person name="Lipzen A."/>
            <person name="Clum A."/>
            <person name="Drula E."/>
            <person name="Henrissat B."/>
            <person name="Kohler A."/>
            <person name="Grigoriev I.V."/>
            <person name="Martin F.M."/>
            <person name="Hacquard S."/>
        </authorList>
    </citation>
    <scope>NUCLEOTIDE SEQUENCE [LARGE SCALE GENOMIC DNA]</scope>
    <source>
        <strain evidence="1 2">MPI-SDFR-AT-0079</strain>
    </source>
</reference>
<evidence type="ECO:0000313" key="2">
    <source>
        <dbReference type="Proteomes" id="UP000724584"/>
    </source>
</evidence>
<gene>
    <name evidence="1" type="ORF">F5144DRAFT_533863</name>
</gene>
<dbReference type="Proteomes" id="UP000724584">
    <property type="component" value="Unassembled WGS sequence"/>
</dbReference>
<dbReference type="EMBL" id="JAGIZQ010000004">
    <property type="protein sequence ID" value="KAH6632378.1"/>
    <property type="molecule type" value="Genomic_DNA"/>
</dbReference>
<proteinExistence type="predicted"/>
<accession>A0ACB7PA95</accession>
<sequence>MSCSDDIDPTSGTIGTTAQSISNQVNGTQILYGSQYLHRPPVPIVTIEEQCLASLTFGAMNDRSLEIKKPTAGTCEWLFQHKEWERWQSSPGDLMWIKGKPGSGKSTLLRYAEHELKKMGAKNNALTLSFFFHGHGEELQRIPFGMYRSLLCQILKHEPASLPQLVETFACKQNEKHDSGATWKWDPNHLGNLLDWAIDDILGSRPIWLFIDGLDECGPEGAEEILQRLNRLRRPGLFICVSCRYDSLRNSDGGFQIKVEEHNKYDIVKYAQSQLAHLESKTAFSIPDLIATYSDGCFSSACLAVERLRGVEIGMEAREIEDTVKQMINSAPQDLKSLLPQSSPATLGRFRALWHQGNGLPLRKRH</sequence>
<evidence type="ECO:0000313" key="1">
    <source>
        <dbReference type="EMBL" id="KAH6632378.1"/>
    </source>
</evidence>
<protein>
    <submittedName>
        <fullName evidence="1">Uncharacterized protein</fullName>
    </submittedName>
</protein>
<comment type="caution">
    <text evidence="1">The sequence shown here is derived from an EMBL/GenBank/DDBJ whole genome shotgun (WGS) entry which is preliminary data.</text>
</comment>